<comment type="subcellular location">
    <subcellularLocation>
        <location evidence="1">Mitochondrion inner membrane</location>
        <topology evidence="1">Multi-pass membrane protein</topology>
    </subcellularLocation>
</comment>
<keyword evidence="5" id="KW-0677">Repeat</keyword>
<keyword evidence="13" id="KW-1185">Reference proteome</keyword>
<keyword evidence="8" id="KW-0496">Mitochondrion</keyword>
<evidence type="ECO:0000256" key="7">
    <source>
        <dbReference type="ARBA" id="ARBA00022989"/>
    </source>
</evidence>
<evidence type="ECO:0000256" key="2">
    <source>
        <dbReference type="ARBA" id="ARBA00006375"/>
    </source>
</evidence>
<evidence type="ECO:0000256" key="11">
    <source>
        <dbReference type="RuleBase" id="RU000488"/>
    </source>
</evidence>
<evidence type="ECO:0000256" key="9">
    <source>
        <dbReference type="ARBA" id="ARBA00023136"/>
    </source>
</evidence>
<name>A0A1E4TU04_PACTA</name>
<dbReference type="Proteomes" id="UP000094236">
    <property type="component" value="Unassembled WGS sequence"/>
</dbReference>
<feature type="repeat" description="Solcar" evidence="10">
    <location>
        <begin position="116"/>
        <end position="207"/>
    </location>
</feature>
<gene>
    <name evidence="12" type="ORF">PACTADRAFT_49968</name>
</gene>
<sequence>MSLIETPDEDTLEICSSPVPHQEKLNYPFWYGGFASMVACCFTHPLDLAKVRLQTAPNREIGLLKTIGLIIKDEGFTSLYAGLSAALLRQATYSTTRFGTYEYLKDLFTKNDGKQPSNVILLPASMVSGAIGGLVGNPADVVNIRMQNDLSMPLDKRRNYSNAFDGLYRIAKEEGFTAFFKGLGPNLTRGILMTTSQVVTYDVVKKISVEEFQMDEKSKVTHFTSSLTAGFVATTVCSPADVVKTRIMSNHPTSAAGSGVSGVSGVSGAGSSGNVRPLEIILNAVKVEGVGFMFRGWVPAFVRLGPQTILTFLVLEQLRSFKIGMKS</sequence>
<dbReference type="GO" id="GO:0005310">
    <property type="term" value="F:dicarboxylic acid transmembrane transporter activity"/>
    <property type="evidence" value="ECO:0007669"/>
    <property type="project" value="EnsemblFungi"/>
</dbReference>
<dbReference type="Gene3D" id="1.50.40.10">
    <property type="entry name" value="Mitochondrial carrier domain"/>
    <property type="match status" value="1"/>
</dbReference>
<comment type="similarity">
    <text evidence="2 11">Belongs to the mitochondrial carrier (TC 2.A.29) family.</text>
</comment>
<dbReference type="PRINTS" id="PR00926">
    <property type="entry name" value="MITOCARRIER"/>
</dbReference>
<proteinExistence type="inferred from homology"/>
<dbReference type="FunFam" id="1.50.40.10:FF:000107">
    <property type="entry name" value="Mitochondrial dicarboxylate carrier"/>
    <property type="match status" value="1"/>
</dbReference>
<dbReference type="Pfam" id="PF00153">
    <property type="entry name" value="Mito_carr"/>
    <property type="match status" value="3"/>
</dbReference>
<dbReference type="InterPro" id="IPR050391">
    <property type="entry name" value="Mito_Metabolite_Transporter"/>
</dbReference>
<dbReference type="PANTHER" id="PTHR45618">
    <property type="entry name" value="MITOCHONDRIAL DICARBOXYLATE CARRIER-RELATED"/>
    <property type="match status" value="1"/>
</dbReference>
<evidence type="ECO:0000313" key="13">
    <source>
        <dbReference type="Proteomes" id="UP000094236"/>
    </source>
</evidence>
<dbReference type="OrthoDB" id="448427at2759"/>
<evidence type="ECO:0000256" key="4">
    <source>
        <dbReference type="ARBA" id="ARBA00022692"/>
    </source>
</evidence>
<feature type="repeat" description="Solcar" evidence="10">
    <location>
        <begin position="217"/>
        <end position="321"/>
    </location>
</feature>
<protein>
    <recommendedName>
        <fullName evidence="14">Mitochondrial dicarboxylate transporter</fullName>
    </recommendedName>
</protein>
<organism evidence="12 13">
    <name type="scientific">Pachysolen tannophilus NRRL Y-2460</name>
    <dbReference type="NCBI Taxonomy" id="669874"/>
    <lineage>
        <taxon>Eukaryota</taxon>
        <taxon>Fungi</taxon>
        <taxon>Dikarya</taxon>
        <taxon>Ascomycota</taxon>
        <taxon>Saccharomycotina</taxon>
        <taxon>Pichiomycetes</taxon>
        <taxon>Pachysolenaceae</taxon>
        <taxon>Pachysolen</taxon>
    </lineage>
</organism>
<keyword evidence="7" id="KW-1133">Transmembrane helix</keyword>
<evidence type="ECO:0000256" key="3">
    <source>
        <dbReference type="ARBA" id="ARBA00022448"/>
    </source>
</evidence>
<reference evidence="13" key="1">
    <citation type="submission" date="2016-05" db="EMBL/GenBank/DDBJ databases">
        <title>Comparative genomics of biotechnologically important yeasts.</title>
        <authorList>
            <consortium name="DOE Joint Genome Institute"/>
            <person name="Riley R."/>
            <person name="Haridas S."/>
            <person name="Wolfe K.H."/>
            <person name="Lopes M.R."/>
            <person name="Hittinger C.T."/>
            <person name="Goker M."/>
            <person name="Salamov A."/>
            <person name="Wisecaver J."/>
            <person name="Long T.M."/>
            <person name="Aerts A.L."/>
            <person name="Barry K."/>
            <person name="Choi C."/>
            <person name="Clum A."/>
            <person name="Coughlan A.Y."/>
            <person name="Deshpande S."/>
            <person name="Douglass A.P."/>
            <person name="Hanson S.J."/>
            <person name="Klenk H.-P."/>
            <person name="Labutti K."/>
            <person name="Lapidus A."/>
            <person name="Lindquist E."/>
            <person name="Lipzen A."/>
            <person name="Meier-Kolthoff J.P."/>
            <person name="Ohm R.A."/>
            <person name="Otillar R.P."/>
            <person name="Pangilinan J."/>
            <person name="Peng Y."/>
            <person name="Rokas A."/>
            <person name="Rosa C.A."/>
            <person name="Scheuner C."/>
            <person name="Sibirny A.A."/>
            <person name="Slot J.C."/>
            <person name="Stielow J.B."/>
            <person name="Sun H."/>
            <person name="Kurtzman C.P."/>
            <person name="Blackwell M."/>
            <person name="Grigoriev I.V."/>
            <person name="Jeffries T.W."/>
        </authorList>
    </citation>
    <scope>NUCLEOTIDE SEQUENCE [LARGE SCALE GENOMIC DNA]</scope>
    <source>
        <strain evidence="13">NRRL Y-2460</strain>
    </source>
</reference>
<keyword evidence="3 11" id="KW-0813">Transport</keyword>
<keyword evidence="4 10" id="KW-0812">Transmembrane</keyword>
<dbReference type="STRING" id="669874.A0A1E4TU04"/>
<evidence type="ECO:0000256" key="1">
    <source>
        <dbReference type="ARBA" id="ARBA00004448"/>
    </source>
</evidence>
<evidence type="ECO:0000313" key="12">
    <source>
        <dbReference type="EMBL" id="ODV95219.1"/>
    </source>
</evidence>
<keyword evidence="9 10" id="KW-0472">Membrane</keyword>
<evidence type="ECO:0008006" key="14">
    <source>
        <dbReference type="Google" id="ProtNLM"/>
    </source>
</evidence>
<accession>A0A1E4TU04</accession>
<evidence type="ECO:0000256" key="5">
    <source>
        <dbReference type="ARBA" id="ARBA00022737"/>
    </source>
</evidence>
<feature type="repeat" description="Solcar" evidence="10">
    <location>
        <begin position="23"/>
        <end position="107"/>
    </location>
</feature>
<dbReference type="InterPro" id="IPR023395">
    <property type="entry name" value="MCP_dom_sf"/>
</dbReference>
<keyword evidence="6" id="KW-0999">Mitochondrion inner membrane</keyword>
<dbReference type="PROSITE" id="PS50920">
    <property type="entry name" value="SOLCAR"/>
    <property type="match status" value="3"/>
</dbReference>
<dbReference type="InterPro" id="IPR002067">
    <property type="entry name" value="MCP"/>
</dbReference>
<dbReference type="GO" id="GO:0005743">
    <property type="term" value="C:mitochondrial inner membrane"/>
    <property type="evidence" value="ECO:0007669"/>
    <property type="project" value="UniProtKB-SubCell"/>
</dbReference>
<evidence type="ECO:0000256" key="8">
    <source>
        <dbReference type="ARBA" id="ARBA00023128"/>
    </source>
</evidence>
<dbReference type="SUPFAM" id="SSF103506">
    <property type="entry name" value="Mitochondrial carrier"/>
    <property type="match status" value="1"/>
</dbReference>
<evidence type="ECO:0000256" key="6">
    <source>
        <dbReference type="ARBA" id="ARBA00022792"/>
    </source>
</evidence>
<dbReference type="EMBL" id="KV454014">
    <property type="protein sequence ID" value="ODV95219.1"/>
    <property type="molecule type" value="Genomic_DNA"/>
</dbReference>
<dbReference type="AlphaFoldDB" id="A0A1E4TU04"/>
<evidence type="ECO:0000256" key="10">
    <source>
        <dbReference type="PROSITE-ProRule" id="PRU00282"/>
    </source>
</evidence>
<dbReference type="InterPro" id="IPR018108">
    <property type="entry name" value="MCP_transmembrane"/>
</dbReference>